<reference evidence="3" key="2">
    <citation type="submission" date="2020-09" db="EMBL/GenBank/DDBJ databases">
        <authorList>
            <person name="Sun Q."/>
            <person name="Ohkuma M."/>
        </authorList>
    </citation>
    <scope>NUCLEOTIDE SEQUENCE</scope>
    <source>
        <strain evidence="3">JCM 31311</strain>
    </source>
</reference>
<evidence type="ECO:0000256" key="1">
    <source>
        <dbReference type="ARBA" id="ARBA00022801"/>
    </source>
</evidence>
<protein>
    <recommendedName>
        <fullName evidence="2">Alpha/beta hydrolase fold-3 domain-containing protein</fullName>
    </recommendedName>
</protein>
<keyword evidence="4" id="KW-1185">Reference proteome</keyword>
<dbReference type="InterPro" id="IPR029058">
    <property type="entry name" value="AB_hydrolase_fold"/>
</dbReference>
<proteinExistence type="predicted"/>
<dbReference type="RefSeq" id="WP_189089735.1">
    <property type="nucleotide sequence ID" value="NZ_BMQL01000008.1"/>
</dbReference>
<dbReference type="PANTHER" id="PTHR48081:SF8">
    <property type="entry name" value="ALPHA_BETA HYDROLASE FOLD-3 DOMAIN-CONTAINING PROTEIN-RELATED"/>
    <property type="match status" value="1"/>
</dbReference>
<keyword evidence="1" id="KW-0378">Hydrolase</keyword>
<evidence type="ECO:0000313" key="3">
    <source>
        <dbReference type="EMBL" id="GGR06462.1"/>
    </source>
</evidence>
<evidence type="ECO:0000313" key="4">
    <source>
        <dbReference type="Proteomes" id="UP000603865"/>
    </source>
</evidence>
<dbReference type="Gene3D" id="3.40.50.1820">
    <property type="entry name" value="alpha/beta hydrolase"/>
    <property type="match status" value="1"/>
</dbReference>
<dbReference type="GO" id="GO:0016787">
    <property type="term" value="F:hydrolase activity"/>
    <property type="evidence" value="ECO:0007669"/>
    <property type="project" value="UniProtKB-KW"/>
</dbReference>
<dbReference type="Proteomes" id="UP000603865">
    <property type="component" value="Unassembled WGS sequence"/>
</dbReference>
<dbReference type="InterPro" id="IPR013094">
    <property type="entry name" value="AB_hydrolase_3"/>
</dbReference>
<dbReference type="AlphaFoldDB" id="A0A918C5T3"/>
<evidence type="ECO:0000259" key="2">
    <source>
        <dbReference type="Pfam" id="PF07859"/>
    </source>
</evidence>
<feature type="domain" description="Alpha/beta hydrolase fold-3" evidence="2">
    <location>
        <begin position="103"/>
        <end position="303"/>
    </location>
</feature>
<name>A0A918C5T3_9DEIO</name>
<sequence length="325" mass="35434">MNKARTPSLLLLLGAASVAAVVALRLSQARPSVQMHLARLYLRLRMKHPDLAALEQTYHTRSYPQAAPLPASLRALCTVEESQIQGCRVIHLTPLSASAGVHLLYLHGGSYVDELLRNHWELIEALIKATGARVTVPLYPLAPEHTSVAAFALLDEVYRTLLITTPAEQVVLCGDSAGGGLALAQAMRLRDAGRSQPGRIVLFAPWLDLTLSDPAIRAAEPHDLILRVDALKLCGSWWAADQDARQPALSPLYGDLQNLPPIDVFIGTDDLFIVDARSFHRRAHDAGADVRLHETPGGFHVFMVASVLPESQEVYRQVARILGTS</sequence>
<comment type="caution">
    <text evidence="3">The sequence shown here is derived from an EMBL/GenBank/DDBJ whole genome shotgun (WGS) entry which is preliminary data.</text>
</comment>
<gene>
    <name evidence="3" type="ORF">GCM10008957_19080</name>
</gene>
<reference evidence="3" key="1">
    <citation type="journal article" date="2014" name="Int. J. Syst. Evol. Microbiol.">
        <title>Complete genome sequence of Corynebacterium casei LMG S-19264T (=DSM 44701T), isolated from a smear-ripened cheese.</title>
        <authorList>
            <consortium name="US DOE Joint Genome Institute (JGI-PGF)"/>
            <person name="Walter F."/>
            <person name="Albersmeier A."/>
            <person name="Kalinowski J."/>
            <person name="Ruckert C."/>
        </authorList>
    </citation>
    <scope>NUCLEOTIDE SEQUENCE</scope>
    <source>
        <strain evidence="3">JCM 31311</strain>
    </source>
</reference>
<dbReference type="InterPro" id="IPR050300">
    <property type="entry name" value="GDXG_lipolytic_enzyme"/>
</dbReference>
<accession>A0A918C5T3</accession>
<dbReference type="Pfam" id="PF07859">
    <property type="entry name" value="Abhydrolase_3"/>
    <property type="match status" value="1"/>
</dbReference>
<dbReference type="EMBL" id="BMQL01000008">
    <property type="protein sequence ID" value="GGR06462.1"/>
    <property type="molecule type" value="Genomic_DNA"/>
</dbReference>
<organism evidence="3 4">
    <name type="scientific">Deinococcus ruber</name>
    <dbReference type="NCBI Taxonomy" id="1848197"/>
    <lineage>
        <taxon>Bacteria</taxon>
        <taxon>Thermotogati</taxon>
        <taxon>Deinococcota</taxon>
        <taxon>Deinococci</taxon>
        <taxon>Deinococcales</taxon>
        <taxon>Deinococcaceae</taxon>
        <taxon>Deinococcus</taxon>
    </lineage>
</organism>
<dbReference type="PANTHER" id="PTHR48081">
    <property type="entry name" value="AB HYDROLASE SUPERFAMILY PROTEIN C4A8.06C"/>
    <property type="match status" value="1"/>
</dbReference>
<dbReference type="SUPFAM" id="SSF53474">
    <property type="entry name" value="alpha/beta-Hydrolases"/>
    <property type="match status" value="1"/>
</dbReference>